<name>A0A0L0D6Z5_THETB</name>
<proteinExistence type="predicted"/>
<evidence type="ECO:0000259" key="1">
    <source>
        <dbReference type="Pfam" id="PF16740"/>
    </source>
</evidence>
<dbReference type="Pfam" id="PF16740">
    <property type="entry name" value="SKA2"/>
    <property type="match status" value="1"/>
</dbReference>
<dbReference type="Proteomes" id="UP000054408">
    <property type="component" value="Unassembled WGS sequence"/>
</dbReference>
<dbReference type="InterPro" id="IPR042091">
    <property type="entry name" value="Ska2_N"/>
</dbReference>
<dbReference type="STRING" id="461836.A0A0L0D6Z5"/>
<accession>A0A0L0D6Z5</accession>
<reference evidence="2 3" key="1">
    <citation type="submission" date="2010-05" db="EMBL/GenBank/DDBJ databases">
        <title>The Genome Sequence of Thecamonas trahens ATCC 50062.</title>
        <authorList>
            <consortium name="The Broad Institute Genome Sequencing Platform"/>
            <person name="Russ C."/>
            <person name="Cuomo C."/>
            <person name="Shea T."/>
            <person name="Young S.K."/>
            <person name="Zeng Q."/>
            <person name="Koehrsen M."/>
            <person name="Haas B."/>
            <person name="Borodovsky M."/>
            <person name="Guigo R."/>
            <person name="Alvarado L."/>
            <person name="Berlin A."/>
            <person name="Bochicchio J."/>
            <person name="Borenstein D."/>
            <person name="Chapman S."/>
            <person name="Chen Z."/>
            <person name="Freedman E."/>
            <person name="Gellesch M."/>
            <person name="Goldberg J."/>
            <person name="Griggs A."/>
            <person name="Gujja S."/>
            <person name="Heilman E."/>
            <person name="Heiman D."/>
            <person name="Hepburn T."/>
            <person name="Howarth C."/>
            <person name="Jen D."/>
            <person name="Larson L."/>
            <person name="Mehta T."/>
            <person name="Park D."/>
            <person name="Pearson M."/>
            <person name="Roberts A."/>
            <person name="Saif S."/>
            <person name="Shenoy N."/>
            <person name="Sisk P."/>
            <person name="Stolte C."/>
            <person name="Sykes S."/>
            <person name="Thomson T."/>
            <person name="Walk T."/>
            <person name="White J."/>
            <person name="Yandava C."/>
            <person name="Burger G."/>
            <person name="Gray M.W."/>
            <person name="Holland P.W.H."/>
            <person name="King N."/>
            <person name="Lang F.B.F."/>
            <person name="Roger A.J."/>
            <person name="Ruiz-Trillo I."/>
            <person name="Lander E."/>
            <person name="Nusbaum C."/>
        </authorList>
    </citation>
    <scope>NUCLEOTIDE SEQUENCE [LARGE SCALE GENOMIC DNA]</scope>
    <source>
        <strain evidence="2 3">ATCC 50062</strain>
    </source>
</reference>
<organism evidence="2 3">
    <name type="scientific">Thecamonas trahens ATCC 50062</name>
    <dbReference type="NCBI Taxonomy" id="461836"/>
    <lineage>
        <taxon>Eukaryota</taxon>
        <taxon>Apusozoa</taxon>
        <taxon>Apusomonadida</taxon>
        <taxon>Apusomonadidae</taxon>
        <taxon>Thecamonas</taxon>
    </lineage>
</organism>
<evidence type="ECO:0000313" key="2">
    <source>
        <dbReference type="EMBL" id="KNC48114.1"/>
    </source>
</evidence>
<gene>
    <name evidence="2" type="ORF">AMSG_04344</name>
</gene>
<dbReference type="AlphaFoldDB" id="A0A0L0D6Z5"/>
<sequence length="261" mass="27633">MALSQKFEPVLADLAYVEEKLVEEFGTSTTPAELLARLSAVEEAVAGLRERHAAVVAAKDEFYREAAKTVAGGASRLLDVTNTPGTRAAHLAGKAALATFEASKKEWHAAVGTSPAALARGAGKVAVPSAAEALALTELEVGAGQAMMAGEADEADAVGNNEDELETEVAREAARWFVPLVRGRISVDAVNAVYRTVYDTFQAEPRRKPMGVKEMVSMGLSVTGASGKAKLNVLRSLKLIEMSSAGVVLARPLHKRLPRRR</sequence>
<dbReference type="OrthoDB" id="193920at2759"/>
<keyword evidence="3" id="KW-1185">Reference proteome</keyword>
<dbReference type="EMBL" id="GL349450">
    <property type="protein sequence ID" value="KNC48114.1"/>
    <property type="molecule type" value="Genomic_DNA"/>
</dbReference>
<dbReference type="GeneID" id="25563891"/>
<protein>
    <recommendedName>
        <fullName evidence="1">Ska2 N-terminal domain-containing protein</fullName>
    </recommendedName>
</protein>
<feature type="domain" description="Ska2 N-terminal" evidence="1">
    <location>
        <begin position="3"/>
        <end position="74"/>
    </location>
</feature>
<dbReference type="Gene3D" id="6.10.250.1380">
    <property type="match status" value="1"/>
</dbReference>
<dbReference type="Pfam" id="PF11362">
    <property type="entry name" value="DUF3161"/>
    <property type="match status" value="1"/>
</dbReference>
<evidence type="ECO:0000313" key="3">
    <source>
        <dbReference type="Proteomes" id="UP000054408"/>
    </source>
</evidence>
<dbReference type="RefSeq" id="XP_013758687.1">
    <property type="nucleotide sequence ID" value="XM_013903233.1"/>
</dbReference>